<gene>
    <name evidence="1" type="ORF">BB560_006350</name>
</gene>
<accession>A0A2T9Y8N4</accession>
<proteinExistence type="predicted"/>
<sequence>MNSNNQLRGNGDFADSKSLYSLSIFPDLNQKFSDLEFNTYLPLYKSLLPASSTSLNTENDFKNTISVDSTEAERRLVYYFKQLLDLPLNTLDLEPTLINSEIQRNHEELSKLLYTEYSPLDSVSAKTRNLIPLENSTLSSEAGELHGNSSGITIANNSSHTFLTTDSLVPQDPLPATNTSTPNSVFVKDSPNFLFLDIFSSISKAHSSSQLSKTLLADTNSKILNLKTHLKNVSSLVSEIEKSRKLSRRLVENQDLILQLASLPDLMNQYIRSGKFVEVMEIHDSFTLFAQNFFNNIDNLVLSNSHDGSISDPNLKKDLSYSTFPKTTDSLASLVSAPSNKALSVVKAFIENILRKIKTIFNKHILMVISDLESLSSIQFKFISGSGLDIKTNSSFLSENHTPILNNLDRLEDSQISSSDISSSLKKPSDFSSRIYSGTFFEHAQKLPKKIFLISILRQSGNFSKDELKLIYLHTLSKSWQKYSNFLGFSLPSLAKTSNVNNIFSKKGYMDSPAMHAPHFEFPASSPLLNKSSGSLNSPFTQKSFSKSTLDEDKTQNDFLASFSDSYTLNGVSSSLESYLELFADWIINLYNEFHIIFPNTSTTVNSKGVSKDDITLKKSCSFENLQCPLIRSFILYYFGITEQLINQCLNILSSDETLLLSLLDRCSWVSEKLSRVGLDFLWAIIVPHVPELVVKNIICNTSSSIDESEKIFLDIHGNIRELFNLNEKQQSSTLSSRKTDTRDDFSKRVLWHRLASSNRVVPEIPSETEERLKSGFMQLLKLRAEPGFSSSLESKDILSTNSEGSAWDNLLQEHSVSGVTILQYPVISVLYHAFRKATLTINQLLPSSVFSRAEFAEKELEFGSNKSIDSRELVLAMILIIESKIVDLSKTISVLFDELGEFLNDSLSVEKKVEHTNSTLKDSQPDHHSLDVTNFTKETKNKSYLLKSKKVVSECAYILYFGVLRYLSDFFGELVLSLYLEGASDLTLKENTTKGTDSLYSLLKFDFEQATYLLAPSVLFYIEANSKK</sequence>
<name>A0A2T9Y8N4_9FUNG</name>
<organism evidence="1 2">
    <name type="scientific">Smittium megazygosporum</name>
    <dbReference type="NCBI Taxonomy" id="133381"/>
    <lineage>
        <taxon>Eukaryota</taxon>
        <taxon>Fungi</taxon>
        <taxon>Fungi incertae sedis</taxon>
        <taxon>Zoopagomycota</taxon>
        <taxon>Kickxellomycotina</taxon>
        <taxon>Harpellomycetes</taxon>
        <taxon>Harpellales</taxon>
        <taxon>Legeriomycetaceae</taxon>
        <taxon>Smittium</taxon>
    </lineage>
</organism>
<dbReference type="EMBL" id="MBFS01003126">
    <property type="protein sequence ID" value="PVU88674.1"/>
    <property type="molecule type" value="Genomic_DNA"/>
</dbReference>
<comment type="caution">
    <text evidence="1">The sequence shown here is derived from an EMBL/GenBank/DDBJ whole genome shotgun (WGS) entry which is preliminary data.</text>
</comment>
<protein>
    <submittedName>
        <fullName evidence="1">Uncharacterized protein</fullName>
    </submittedName>
</protein>
<evidence type="ECO:0000313" key="1">
    <source>
        <dbReference type="EMBL" id="PVU88674.1"/>
    </source>
</evidence>
<reference evidence="1 2" key="1">
    <citation type="journal article" date="2018" name="MBio">
        <title>Comparative Genomics Reveals the Core Gene Toolbox for the Fungus-Insect Symbiosis.</title>
        <authorList>
            <person name="Wang Y."/>
            <person name="Stata M."/>
            <person name="Wang W."/>
            <person name="Stajich J.E."/>
            <person name="White M.M."/>
            <person name="Moncalvo J.M."/>
        </authorList>
    </citation>
    <scope>NUCLEOTIDE SEQUENCE [LARGE SCALE GENOMIC DNA]</scope>
    <source>
        <strain evidence="1 2">SC-DP-2</strain>
    </source>
</reference>
<dbReference type="AlphaFoldDB" id="A0A2T9Y8N4"/>
<evidence type="ECO:0000313" key="2">
    <source>
        <dbReference type="Proteomes" id="UP000245609"/>
    </source>
</evidence>
<dbReference type="OrthoDB" id="5568655at2759"/>
<keyword evidence="2" id="KW-1185">Reference proteome</keyword>
<dbReference type="Proteomes" id="UP000245609">
    <property type="component" value="Unassembled WGS sequence"/>
</dbReference>